<organism evidence="1 2">
    <name type="scientific">Bradyrhizobium lablabi</name>
    <dbReference type="NCBI Taxonomy" id="722472"/>
    <lineage>
        <taxon>Bacteria</taxon>
        <taxon>Pseudomonadati</taxon>
        <taxon>Pseudomonadota</taxon>
        <taxon>Alphaproteobacteria</taxon>
        <taxon>Hyphomicrobiales</taxon>
        <taxon>Nitrobacteraceae</taxon>
        <taxon>Bradyrhizobium</taxon>
    </lineage>
</organism>
<sequence>MIDRTIKIEISPVELLVLKKLVLINAALAQALTDPFAAREQASMVRSINELVLRADVASKVRA</sequence>
<gene>
    <name evidence="1" type="ORF">SAMN05444159_1305</name>
</gene>
<proteinExistence type="predicted"/>
<dbReference type="Proteomes" id="UP000189935">
    <property type="component" value="Chromosome I"/>
</dbReference>
<evidence type="ECO:0000313" key="1">
    <source>
        <dbReference type="EMBL" id="SHJ71772.1"/>
    </source>
</evidence>
<dbReference type="AlphaFoldDB" id="A0A1M6LKX8"/>
<name>A0A1M6LKX8_9BRAD</name>
<accession>A0A1M6LKX8</accession>
<reference evidence="1 2" key="1">
    <citation type="submission" date="2016-11" db="EMBL/GenBank/DDBJ databases">
        <authorList>
            <person name="Jaros S."/>
            <person name="Januszkiewicz K."/>
            <person name="Wedrychowicz H."/>
        </authorList>
    </citation>
    <scope>NUCLEOTIDE SEQUENCE [LARGE SCALE GENOMIC DNA]</scope>
    <source>
        <strain evidence="1 2">GAS499</strain>
    </source>
</reference>
<dbReference type="EMBL" id="LT670844">
    <property type="protein sequence ID" value="SHJ71772.1"/>
    <property type="molecule type" value="Genomic_DNA"/>
</dbReference>
<protein>
    <submittedName>
        <fullName evidence="1">Uncharacterized protein</fullName>
    </submittedName>
</protein>
<dbReference type="RefSeq" id="WP_079537441.1">
    <property type="nucleotide sequence ID" value="NZ_LT670844.1"/>
</dbReference>
<evidence type="ECO:0000313" key="2">
    <source>
        <dbReference type="Proteomes" id="UP000189935"/>
    </source>
</evidence>